<evidence type="ECO:0000313" key="2">
    <source>
        <dbReference type="EMBL" id="TDL20691.1"/>
    </source>
</evidence>
<feature type="domain" description="Aminoglycoside phosphotransferase" evidence="1">
    <location>
        <begin position="31"/>
        <end position="215"/>
    </location>
</feature>
<evidence type="ECO:0000259" key="1">
    <source>
        <dbReference type="Pfam" id="PF01636"/>
    </source>
</evidence>
<dbReference type="STRING" id="50990.A0A4Y7Q038"/>
<reference evidence="2 3" key="1">
    <citation type="submission" date="2018-06" db="EMBL/GenBank/DDBJ databases">
        <title>A transcriptomic atlas of mushroom development highlights an independent origin of complex multicellularity.</title>
        <authorList>
            <consortium name="DOE Joint Genome Institute"/>
            <person name="Krizsan K."/>
            <person name="Almasi E."/>
            <person name="Merenyi Z."/>
            <person name="Sahu N."/>
            <person name="Viragh M."/>
            <person name="Koszo T."/>
            <person name="Mondo S."/>
            <person name="Kiss B."/>
            <person name="Balint B."/>
            <person name="Kues U."/>
            <person name="Barry K."/>
            <person name="Hegedus J.C."/>
            <person name="Henrissat B."/>
            <person name="Johnson J."/>
            <person name="Lipzen A."/>
            <person name="Ohm R."/>
            <person name="Nagy I."/>
            <person name="Pangilinan J."/>
            <person name="Yan J."/>
            <person name="Xiong Y."/>
            <person name="Grigoriev I.V."/>
            <person name="Hibbett D.S."/>
            <person name="Nagy L.G."/>
        </authorList>
    </citation>
    <scope>NUCLEOTIDE SEQUENCE [LARGE SCALE GENOMIC DNA]</scope>
    <source>
        <strain evidence="2 3">SZMC22713</strain>
    </source>
</reference>
<keyword evidence="3" id="KW-1185">Reference proteome</keyword>
<dbReference type="OrthoDB" id="3250044at2759"/>
<organism evidence="2 3">
    <name type="scientific">Rickenella mellea</name>
    <dbReference type="NCBI Taxonomy" id="50990"/>
    <lineage>
        <taxon>Eukaryota</taxon>
        <taxon>Fungi</taxon>
        <taxon>Dikarya</taxon>
        <taxon>Basidiomycota</taxon>
        <taxon>Agaricomycotina</taxon>
        <taxon>Agaricomycetes</taxon>
        <taxon>Hymenochaetales</taxon>
        <taxon>Rickenellaceae</taxon>
        <taxon>Rickenella</taxon>
    </lineage>
</organism>
<sequence>MDSISEALKQKVIDIRARRSQDAEHFFVIPGTAHNPPYFVKYDGNGDTLFAEARTQNYLHTLSKVDSEAPARVPQVLHTFSFDWTTYIIMEYIPPPAVTLDVWVDNAPSEEERQIRTETGISKVAAIVSWIHSCPLPDGAGIGPVGGGVSQYIFFPDHEAPKLASIVALERYINAALSALPPRVGKPARTTSLADCPLQFCHSDIKRRNFMIRPDTLEVWLIDAQHISILPSPFASYALHGPRDKFIRSVAEKLGLKRWHHLRYMSYAAFRLQHSGDSTFGLDENGLPVTRS</sequence>
<dbReference type="InterPro" id="IPR011009">
    <property type="entry name" value="Kinase-like_dom_sf"/>
</dbReference>
<dbReference type="PANTHER" id="PTHR21310">
    <property type="entry name" value="AMINOGLYCOSIDE PHOSPHOTRANSFERASE-RELATED-RELATED"/>
    <property type="match status" value="1"/>
</dbReference>
<evidence type="ECO:0000313" key="3">
    <source>
        <dbReference type="Proteomes" id="UP000294933"/>
    </source>
</evidence>
<dbReference type="AlphaFoldDB" id="A0A4Y7Q038"/>
<dbReference type="Pfam" id="PF01636">
    <property type="entry name" value="APH"/>
    <property type="match status" value="1"/>
</dbReference>
<dbReference type="Proteomes" id="UP000294933">
    <property type="component" value="Unassembled WGS sequence"/>
</dbReference>
<dbReference type="SUPFAM" id="SSF56112">
    <property type="entry name" value="Protein kinase-like (PK-like)"/>
    <property type="match status" value="1"/>
</dbReference>
<gene>
    <name evidence="2" type="ORF">BD410DRAFT_363626</name>
</gene>
<dbReference type="InterPro" id="IPR051678">
    <property type="entry name" value="AGP_Transferase"/>
</dbReference>
<dbReference type="InterPro" id="IPR002575">
    <property type="entry name" value="Aminoglycoside_PTrfase"/>
</dbReference>
<dbReference type="EMBL" id="ML170186">
    <property type="protein sequence ID" value="TDL20691.1"/>
    <property type="molecule type" value="Genomic_DNA"/>
</dbReference>
<name>A0A4Y7Q038_9AGAM</name>
<dbReference type="PANTHER" id="PTHR21310:SF39">
    <property type="entry name" value="AMINOGLYCOSIDE PHOSPHOTRANSFERASE DOMAIN-CONTAINING PROTEIN"/>
    <property type="match status" value="1"/>
</dbReference>
<protein>
    <recommendedName>
        <fullName evidence="1">Aminoglycoside phosphotransferase domain-containing protein</fullName>
    </recommendedName>
</protein>
<dbReference type="VEuPathDB" id="FungiDB:BD410DRAFT_363626"/>
<proteinExistence type="predicted"/>
<accession>A0A4Y7Q038</accession>